<feature type="region of interest" description="Disordered" evidence="1">
    <location>
        <begin position="172"/>
        <end position="209"/>
    </location>
</feature>
<name>A0ABT3GAD3_9BACT</name>
<comment type="caution">
    <text evidence="2">The sequence shown here is derived from an EMBL/GenBank/DDBJ whole genome shotgun (WGS) entry which is preliminary data.</text>
</comment>
<dbReference type="RefSeq" id="WP_264515759.1">
    <property type="nucleotide sequence ID" value="NZ_JAPDDR010000013.1"/>
</dbReference>
<evidence type="ECO:0000313" key="2">
    <source>
        <dbReference type="EMBL" id="MCW1916190.1"/>
    </source>
</evidence>
<sequence length="327" mass="34056">MKDPFEDFLEDTLGGPEDLELGHEMRRRLLEAAVADEALPDENVVRMERPDPVETEGFDWLLGEAPASEKLMIRMIQDPLFLDSLDGQRGFVVTLREALRRTAAATALPSRRRRWLPAAILSAAAALAVTTGLVLFKPTADTPDLTEEVVEAPAVEVPVLRPPAKAITALVDSPGTEDSSEPSPFASEIAGASPPALADLGGTGRSVELDDPALSSELAGALQLPGEEPSMPAPLLAMLRESGAVSGGSSESDDGSLLLASGPSFPHVGGFGSFGFGGDGLGIALTGPGRGGGGKDGSIPEPGGALPVMIGFMVLLLRRPRRQKRGD</sequence>
<dbReference type="Proteomes" id="UP001165653">
    <property type="component" value="Unassembled WGS sequence"/>
</dbReference>
<proteinExistence type="predicted"/>
<keyword evidence="3" id="KW-1185">Reference proteome</keyword>
<accession>A0ABT3GAD3</accession>
<organism evidence="2 3">
    <name type="scientific">Luteolibacter rhizosphaerae</name>
    <dbReference type="NCBI Taxonomy" id="2989719"/>
    <lineage>
        <taxon>Bacteria</taxon>
        <taxon>Pseudomonadati</taxon>
        <taxon>Verrucomicrobiota</taxon>
        <taxon>Verrucomicrobiia</taxon>
        <taxon>Verrucomicrobiales</taxon>
        <taxon>Verrucomicrobiaceae</taxon>
        <taxon>Luteolibacter</taxon>
    </lineage>
</organism>
<reference evidence="2" key="1">
    <citation type="submission" date="2022-10" db="EMBL/GenBank/DDBJ databases">
        <title>Luteolibacter sp. GHJ8, whole genome shotgun sequencing project.</title>
        <authorList>
            <person name="Zhao G."/>
            <person name="Shen L."/>
        </authorList>
    </citation>
    <scope>NUCLEOTIDE SEQUENCE</scope>
    <source>
        <strain evidence="2">GHJ8</strain>
    </source>
</reference>
<evidence type="ECO:0000256" key="1">
    <source>
        <dbReference type="SAM" id="MobiDB-lite"/>
    </source>
</evidence>
<dbReference type="EMBL" id="JAPDDR010000013">
    <property type="protein sequence ID" value="MCW1916190.1"/>
    <property type="molecule type" value="Genomic_DNA"/>
</dbReference>
<gene>
    <name evidence="2" type="ORF">OJ996_21550</name>
</gene>
<protein>
    <submittedName>
        <fullName evidence="2">Uncharacterized protein</fullName>
    </submittedName>
</protein>
<evidence type="ECO:0000313" key="3">
    <source>
        <dbReference type="Proteomes" id="UP001165653"/>
    </source>
</evidence>